<sequence length="99" mass="10941">MVFPVIAGRVACRRAGAAGRAQASKAIWQKLEEENREFFKAYHVRLILKEQISIFNQLLQKQVELMHGMSSAGAAAVSLRIDSNTSRMATLSLLLLVIA</sequence>
<protein>
    <submittedName>
        <fullName evidence="1">Uncharacterized protein</fullName>
    </submittedName>
</protein>
<dbReference type="Pfam" id="PF09713">
    <property type="entry name" value="A_thal_3526"/>
    <property type="match status" value="1"/>
</dbReference>
<organism evidence="1 2">
    <name type="scientific">Colocasia esculenta</name>
    <name type="common">Wild taro</name>
    <name type="synonym">Arum esculentum</name>
    <dbReference type="NCBI Taxonomy" id="4460"/>
    <lineage>
        <taxon>Eukaryota</taxon>
        <taxon>Viridiplantae</taxon>
        <taxon>Streptophyta</taxon>
        <taxon>Embryophyta</taxon>
        <taxon>Tracheophyta</taxon>
        <taxon>Spermatophyta</taxon>
        <taxon>Magnoliopsida</taxon>
        <taxon>Liliopsida</taxon>
        <taxon>Araceae</taxon>
        <taxon>Aroideae</taxon>
        <taxon>Colocasieae</taxon>
        <taxon>Colocasia</taxon>
    </lineage>
</organism>
<name>A0A843UWA1_COLES</name>
<dbReference type="AlphaFoldDB" id="A0A843UWA1"/>
<dbReference type="InterPro" id="IPR006476">
    <property type="entry name" value="CHP01589_pln"/>
</dbReference>
<reference evidence="1" key="1">
    <citation type="submission" date="2017-07" db="EMBL/GenBank/DDBJ databases">
        <title>Taro Niue Genome Assembly and Annotation.</title>
        <authorList>
            <person name="Atibalentja N."/>
            <person name="Keating K."/>
            <person name="Fields C.J."/>
        </authorList>
    </citation>
    <scope>NUCLEOTIDE SEQUENCE</scope>
    <source>
        <strain evidence="1">Niue_2</strain>
        <tissue evidence="1">Leaf</tissue>
    </source>
</reference>
<dbReference type="PANTHER" id="PTHR31871:SF1">
    <property type="entry name" value="HISTIDINE-TRNA LIGASE"/>
    <property type="match status" value="1"/>
</dbReference>
<proteinExistence type="predicted"/>
<comment type="caution">
    <text evidence="1">The sequence shown here is derived from an EMBL/GenBank/DDBJ whole genome shotgun (WGS) entry which is preliminary data.</text>
</comment>
<evidence type="ECO:0000313" key="2">
    <source>
        <dbReference type="Proteomes" id="UP000652761"/>
    </source>
</evidence>
<gene>
    <name evidence="1" type="ORF">Taro_020412</name>
</gene>
<dbReference type="Proteomes" id="UP000652761">
    <property type="component" value="Unassembled WGS sequence"/>
</dbReference>
<keyword evidence="2" id="KW-1185">Reference proteome</keyword>
<dbReference type="EMBL" id="NMUH01001011">
    <property type="protein sequence ID" value="MQL87861.1"/>
    <property type="molecule type" value="Genomic_DNA"/>
</dbReference>
<dbReference type="OrthoDB" id="1620396at2759"/>
<accession>A0A843UWA1</accession>
<dbReference type="PANTHER" id="PTHR31871">
    <property type="entry name" value="OS02G0137100 PROTEIN"/>
    <property type="match status" value="1"/>
</dbReference>
<evidence type="ECO:0000313" key="1">
    <source>
        <dbReference type="EMBL" id="MQL87861.1"/>
    </source>
</evidence>